<evidence type="ECO:0000256" key="5">
    <source>
        <dbReference type="ARBA" id="ARBA00017057"/>
    </source>
</evidence>
<proteinExistence type="inferred from homology"/>
<evidence type="ECO:0000256" key="9">
    <source>
        <dbReference type="ARBA" id="ARBA00023015"/>
    </source>
</evidence>
<dbReference type="AlphaFoldDB" id="A0A5S6R6F5"/>
<evidence type="ECO:0000256" key="6">
    <source>
        <dbReference type="ARBA" id="ARBA00022692"/>
    </source>
</evidence>
<dbReference type="Gene3D" id="1.25.40.770">
    <property type="entry name" value="TAF6, C-terminal HEAT repeat domain"/>
    <property type="match status" value="1"/>
</dbReference>
<reference evidence="17" key="1">
    <citation type="submission" date="2019-12" db="UniProtKB">
        <authorList>
            <consortium name="WormBaseParasite"/>
        </authorList>
    </citation>
    <scope>IDENTIFICATION</scope>
</reference>
<feature type="transmembrane region" description="Helical" evidence="14">
    <location>
        <begin position="86"/>
        <end position="109"/>
    </location>
</feature>
<dbReference type="Proteomes" id="UP000046395">
    <property type="component" value="Unassembled WGS sequence"/>
</dbReference>
<dbReference type="GO" id="GO:0051123">
    <property type="term" value="P:RNA polymerase II preinitiation complex assembly"/>
    <property type="evidence" value="ECO:0007669"/>
    <property type="project" value="TreeGrafter"/>
</dbReference>
<dbReference type="GO" id="GO:0000124">
    <property type="term" value="C:SAGA complex"/>
    <property type="evidence" value="ECO:0007669"/>
    <property type="project" value="InterPro"/>
</dbReference>
<evidence type="ECO:0000259" key="15">
    <source>
        <dbReference type="SMART" id="SM00803"/>
    </source>
</evidence>
<evidence type="ECO:0000256" key="3">
    <source>
        <dbReference type="ARBA" id="ARBA00007324"/>
    </source>
</evidence>
<dbReference type="Pfam" id="PF07571">
    <property type="entry name" value="TAF6_C"/>
    <property type="match status" value="1"/>
</dbReference>
<comment type="similarity">
    <text evidence="3">Belongs to the SPCS2 family.</text>
</comment>
<dbReference type="InterPro" id="IPR009582">
    <property type="entry name" value="Spc2/SPCS2"/>
</dbReference>
<accession>A0A5S6R6F5</accession>
<dbReference type="InterPro" id="IPR004823">
    <property type="entry name" value="TAF_TATA-bd_Histone-like_dom"/>
</dbReference>
<dbReference type="GO" id="GO:0046982">
    <property type="term" value="F:protein heterodimerization activity"/>
    <property type="evidence" value="ECO:0007669"/>
    <property type="project" value="InterPro"/>
</dbReference>
<dbReference type="Pfam" id="PF06703">
    <property type="entry name" value="SPC25"/>
    <property type="match status" value="1"/>
</dbReference>
<feature type="domain" description="TATA box binding protein associated factor (TAF) histone-like fold" evidence="15">
    <location>
        <begin position="224"/>
        <end position="283"/>
    </location>
</feature>
<dbReference type="GO" id="GO:0005787">
    <property type="term" value="C:signal peptidase complex"/>
    <property type="evidence" value="ECO:0007669"/>
    <property type="project" value="InterPro"/>
</dbReference>
<dbReference type="SUPFAM" id="SSF47113">
    <property type="entry name" value="Histone-fold"/>
    <property type="match status" value="1"/>
</dbReference>
<feature type="transmembrane region" description="Helical" evidence="14">
    <location>
        <begin position="52"/>
        <end position="74"/>
    </location>
</feature>
<evidence type="ECO:0000313" key="16">
    <source>
        <dbReference type="Proteomes" id="UP000046395"/>
    </source>
</evidence>
<evidence type="ECO:0000256" key="7">
    <source>
        <dbReference type="ARBA" id="ARBA00022824"/>
    </source>
</evidence>
<sequence length="638" mass="71725">MPAKKGLAEKVVDVDKPAIKANKWDGISIKYAIDDAVRVIALENYDLSESHWLIGCRIFISSLAVACALFACVWDWMYPFPASRQVLIASVSLTYVLTYFGLMGIQQLYSYFVEGNIFLLATEVKADGSKITWKFASTMKKYNDMYTLTVKRHAKKDVREVNVTKSIGTWVTEDGQVASDVLWKDVKNLHDLAIAKKNAFIRCCLVLEFTLYFYPRSATMTENHIGSAVAKLMGFSELSQMVMGELDDLVTCILQEVIETAKIFMQNGKKQGMTCADINHALRLKGQELPTEFQCPSFCPFRVAICERQPSIISEDAVVDFDAIIESPPPTAESYKIKGHWLAIEGVQPLIPENPAPDNIELCPAVKFADLEKNSPQEKELCLQRGVILHKLGTGEQLYFNDLTESCIGKDESMRCEALQNIASLKGVESLLPRLSVFIKEGVVCSIAETNIIQLTYLMRMVNALNSNLQVNMERFLHDILPAVMTCILSRKLCLKTETSKQWGLRQYAGNLLIQLCRRYNSSTYCLQYRVTDFLAERWLDENASMAMAFGALYTIGNMGHDAIRNVILPHLPAFGEKVRLALSYADEAERAGAEQVRRCLLQVLSKYVSELRPPPTSLEQFQQLFGSYVGSLAFSHF</sequence>
<organism evidence="16 17">
    <name type="scientific">Trichuris muris</name>
    <name type="common">Mouse whipworm</name>
    <dbReference type="NCBI Taxonomy" id="70415"/>
    <lineage>
        <taxon>Eukaryota</taxon>
        <taxon>Metazoa</taxon>
        <taxon>Ecdysozoa</taxon>
        <taxon>Nematoda</taxon>
        <taxon>Enoplea</taxon>
        <taxon>Dorylaimia</taxon>
        <taxon>Trichinellida</taxon>
        <taxon>Trichuridae</taxon>
        <taxon>Trichuris</taxon>
    </lineage>
</organism>
<dbReference type="STRING" id="70415.A0A5S6R6F5"/>
<dbReference type="InterPro" id="IPR016024">
    <property type="entry name" value="ARM-type_fold"/>
</dbReference>
<keyword evidence="6 14" id="KW-0812">Transmembrane</keyword>
<dbReference type="SMART" id="SM00803">
    <property type="entry name" value="TAF"/>
    <property type="match status" value="1"/>
</dbReference>
<dbReference type="GO" id="GO:0005669">
    <property type="term" value="C:transcription factor TFIID complex"/>
    <property type="evidence" value="ECO:0007669"/>
    <property type="project" value="InterPro"/>
</dbReference>
<dbReference type="PANTHER" id="PTHR10221:SF9">
    <property type="entry name" value="TRANSCRIPTION INITIATION FACTOR TFIID SUBUNIT 6"/>
    <property type="match status" value="1"/>
</dbReference>
<keyword evidence="10 14" id="KW-0472">Membrane</keyword>
<evidence type="ECO:0000313" key="17">
    <source>
        <dbReference type="WBParaSite" id="TMUE_3000014962.1"/>
    </source>
</evidence>
<comment type="subcellular location">
    <subcellularLocation>
        <location evidence="2">Endoplasmic reticulum membrane</location>
        <topology evidence="2">Multi-pass membrane protein</topology>
    </subcellularLocation>
    <subcellularLocation>
        <location evidence="1">Nucleus</location>
    </subcellularLocation>
</comment>
<dbReference type="GO" id="GO:0016251">
    <property type="term" value="F:RNA polymerase II general transcription initiation factor activity"/>
    <property type="evidence" value="ECO:0007669"/>
    <property type="project" value="InterPro"/>
</dbReference>
<evidence type="ECO:0000256" key="14">
    <source>
        <dbReference type="SAM" id="Phobius"/>
    </source>
</evidence>
<dbReference type="FunFam" id="1.25.40.770:FF:000001">
    <property type="entry name" value="Transcription initiation factor TFIID subunit 6"/>
    <property type="match status" value="1"/>
</dbReference>
<dbReference type="PANTHER" id="PTHR10221">
    <property type="entry name" value="TRANSCRIPTION INITIATION FACTOR TFIID SUBUNIT 6"/>
    <property type="match status" value="1"/>
</dbReference>
<dbReference type="CDD" id="cd22917">
    <property type="entry name" value="HFD_TAF6-like"/>
    <property type="match status" value="1"/>
</dbReference>
<dbReference type="GO" id="GO:0003713">
    <property type="term" value="F:transcription coactivator activity"/>
    <property type="evidence" value="ECO:0007669"/>
    <property type="project" value="TreeGrafter"/>
</dbReference>
<dbReference type="GO" id="GO:0046695">
    <property type="term" value="C:SLIK (SAGA-like) complex"/>
    <property type="evidence" value="ECO:0007669"/>
    <property type="project" value="InterPro"/>
</dbReference>
<keyword evidence="9" id="KW-0805">Transcription regulation</keyword>
<comment type="similarity">
    <text evidence="4">Belongs to the TAF6 family.</text>
</comment>
<dbReference type="SUPFAM" id="SSF48371">
    <property type="entry name" value="ARM repeat"/>
    <property type="match status" value="1"/>
</dbReference>
<dbReference type="InterPro" id="IPR037796">
    <property type="entry name" value="TAF6"/>
</dbReference>
<dbReference type="WBParaSite" id="TMUE_3000014962.1">
    <property type="protein sequence ID" value="TMUE_3000014962.1"/>
    <property type="gene ID" value="WBGene00290256"/>
</dbReference>
<evidence type="ECO:0000256" key="8">
    <source>
        <dbReference type="ARBA" id="ARBA00022989"/>
    </source>
</evidence>
<protein>
    <recommendedName>
        <fullName evidence="5">Signal peptidase complex subunit 2</fullName>
    </recommendedName>
    <alternativeName>
        <fullName evidence="13">Transcription initiation factor TFIID subunit 6</fullName>
    </alternativeName>
</protein>
<name>A0A5S6R6F5_TRIMR</name>
<dbReference type="InterPro" id="IPR011442">
    <property type="entry name" value="TAF6_C"/>
</dbReference>
<evidence type="ECO:0000256" key="4">
    <source>
        <dbReference type="ARBA" id="ARBA00007688"/>
    </source>
</evidence>
<evidence type="ECO:0000256" key="11">
    <source>
        <dbReference type="ARBA" id="ARBA00023163"/>
    </source>
</evidence>
<evidence type="ECO:0000256" key="1">
    <source>
        <dbReference type="ARBA" id="ARBA00004123"/>
    </source>
</evidence>
<keyword evidence="16" id="KW-1185">Reference proteome</keyword>
<keyword evidence="7" id="KW-0256">Endoplasmic reticulum</keyword>
<evidence type="ECO:0000256" key="13">
    <source>
        <dbReference type="ARBA" id="ARBA00040091"/>
    </source>
</evidence>
<dbReference type="Gene3D" id="1.10.20.10">
    <property type="entry name" value="Histone, subunit A"/>
    <property type="match status" value="1"/>
</dbReference>
<keyword evidence="12" id="KW-0539">Nucleus</keyword>
<dbReference type="InterPro" id="IPR009072">
    <property type="entry name" value="Histone-fold"/>
</dbReference>
<dbReference type="InterPro" id="IPR046344">
    <property type="entry name" value="TAF6_C_sf"/>
</dbReference>
<evidence type="ECO:0000256" key="10">
    <source>
        <dbReference type="ARBA" id="ARBA00023136"/>
    </source>
</evidence>
<evidence type="ECO:0000256" key="2">
    <source>
        <dbReference type="ARBA" id="ARBA00004477"/>
    </source>
</evidence>
<dbReference type="Pfam" id="PF02969">
    <property type="entry name" value="TAF"/>
    <property type="match status" value="1"/>
</dbReference>
<dbReference type="GO" id="GO:0006465">
    <property type="term" value="P:signal peptide processing"/>
    <property type="evidence" value="ECO:0007669"/>
    <property type="project" value="InterPro"/>
</dbReference>
<keyword evidence="8 14" id="KW-1133">Transmembrane helix</keyword>
<evidence type="ECO:0000256" key="12">
    <source>
        <dbReference type="ARBA" id="ARBA00023242"/>
    </source>
</evidence>
<keyword evidence="11" id="KW-0804">Transcription</keyword>
<dbReference type="CDD" id="cd08050">
    <property type="entry name" value="TAF6C"/>
    <property type="match status" value="1"/>
</dbReference>